<dbReference type="PANTHER" id="PTHR10270:SF324">
    <property type="entry name" value="SOX DOMAIN-CONTAINING PROTEIN DICHAETE-RELATED"/>
    <property type="match status" value="1"/>
</dbReference>
<dbReference type="GO" id="GO:0007420">
    <property type="term" value="P:brain development"/>
    <property type="evidence" value="ECO:0007669"/>
    <property type="project" value="TreeGrafter"/>
</dbReference>
<dbReference type="InParanoid" id="A0A1V9XWA6"/>
<evidence type="ECO:0000313" key="8">
    <source>
        <dbReference type="Proteomes" id="UP000192247"/>
    </source>
</evidence>
<dbReference type="PROSITE" id="PS50118">
    <property type="entry name" value="HMG_BOX_2"/>
    <property type="match status" value="1"/>
</dbReference>
<dbReference type="Gene3D" id="1.10.30.10">
    <property type="entry name" value="High mobility group box domain"/>
    <property type="match status" value="1"/>
</dbReference>
<proteinExistence type="predicted"/>
<dbReference type="EMBL" id="MNPL01003060">
    <property type="protein sequence ID" value="OQR77785.1"/>
    <property type="molecule type" value="Genomic_DNA"/>
</dbReference>
<evidence type="ECO:0000256" key="3">
    <source>
        <dbReference type="ARBA" id="ARBA00023242"/>
    </source>
</evidence>
<accession>A0A1V9XWA6</accession>
<feature type="region of interest" description="Disordered" evidence="5">
    <location>
        <begin position="407"/>
        <end position="440"/>
    </location>
</feature>
<dbReference type="GO" id="GO:0030182">
    <property type="term" value="P:neuron differentiation"/>
    <property type="evidence" value="ECO:0007669"/>
    <property type="project" value="TreeGrafter"/>
</dbReference>
<dbReference type="GO" id="GO:0000978">
    <property type="term" value="F:RNA polymerase II cis-regulatory region sequence-specific DNA binding"/>
    <property type="evidence" value="ECO:0007669"/>
    <property type="project" value="TreeGrafter"/>
</dbReference>
<evidence type="ECO:0000259" key="6">
    <source>
        <dbReference type="PROSITE" id="PS50118"/>
    </source>
</evidence>
<dbReference type="Pfam" id="PF00505">
    <property type="entry name" value="HMG_box"/>
    <property type="match status" value="1"/>
</dbReference>
<name>A0A1V9XWA6_9ACAR</name>
<dbReference type="Proteomes" id="UP000192247">
    <property type="component" value="Unassembled WGS sequence"/>
</dbReference>
<sequence length="458" mass="49467">MMLPFSPSFDYRSISSQFFTPAKDETAIIMADTDSACQYDNHVKRPMNAFMVWSRAQRRKIALENPKMHNSEISKRLGTEWKRLTEASKRPFIEEAKRLRAQHMKEHPDYKYKPRRKPKPASSATPAVTDRVCITKKEIPQLPMPHFYEYLACPRDDDKRPATASVAHQHPFLGRLGPPNATSDHRVPSPRDSRSEGDQSDFLGTPISSCSASPYGGATLYTSPWGMQSLGPHSPHSSCHCNSPLCKTQHHSVNNPTSAGHHQTQQPPQQHSNSSSTEQIVAAQLLQGLYSSALHRAALAAASVASAPLPPLLPTLNGLSGLGSLNGLNTLNGLGGTPLGLSFNPLLLNLHAQPLSIGAAASNGGVVGGSSLATGTLLGCVDIMKNEVPGIDCSVGRESPSVVIQRSASNNDDDHNGQSQLFNNNKDIIDNIGDDDGLPSTTTVEARQRLENDSSNIV</sequence>
<evidence type="ECO:0000256" key="1">
    <source>
        <dbReference type="ARBA" id="ARBA00004123"/>
    </source>
</evidence>
<dbReference type="OrthoDB" id="6247875at2759"/>
<keyword evidence="8" id="KW-1185">Reference proteome</keyword>
<protein>
    <recommendedName>
        <fullName evidence="6">HMG box domain-containing protein</fullName>
    </recommendedName>
</protein>
<dbReference type="STRING" id="418985.A0A1V9XWA6"/>
<feature type="domain" description="HMG box" evidence="6">
    <location>
        <begin position="43"/>
        <end position="111"/>
    </location>
</feature>
<keyword evidence="2 4" id="KW-0238">DNA-binding</keyword>
<feature type="compositionally biased region" description="Polar residues" evidence="5">
    <location>
        <begin position="251"/>
        <end position="260"/>
    </location>
</feature>
<dbReference type="InterPro" id="IPR050140">
    <property type="entry name" value="SRY-related_HMG-box_TF-like"/>
</dbReference>
<evidence type="ECO:0000256" key="2">
    <source>
        <dbReference type="ARBA" id="ARBA00023125"/>
    </source>
</evidence>
<feature type="compositionally biased region" description="Low complexity" evidence="5">
    <location>
        <begin position="261"/>
        <end position="277"/>
    </location>
</feature>
<dbReference type="GO" id="GO:0001228">
    <property type="term" value="F:DNA-binding transcription activator activity, RNA polymerase II-specific"/>
    <property type="evidence" value="ECO:0007669"/>
    <property type="project" value="TreeGrafter"/>
</dbReference>
<dbReference type="InterPro" id="IPR036910">
    <property type="entry name" value="HMG_box_dom_sf"/>
</dbReference>
<dbReference type="InterPro" id="IPR009071">
    <property type="entry name" value="HMG_box_dom"/>
</dbReference>
<dbReference type="SUPFAM" id="SSF47095">
    <property type="entry name" value="HMG-box"/>
    <property type="match status" value="1"/>
</dbReference>
<comment type="subcellular location">
    <subcellularLocation>
        <location evidence="1">Nucleus</location>
    </subcellularLocation>
</comment>
<evidence type="ECO:0000313" key="7">
    <source>
        <dbReference type="EMBL" id="OQR77785.1"/>
    </source>
</evidence>
<dbReference type="SMART" id="SM00398">
    <property type="entry name" value="HMG"/>
    <property type="match status" value="1"/>
</dbReference>
<evidence type="ECO:0000256" key="4">
    <source>
        <dbReference type="PROSITE-ProRule" id="PRU00267"/>
    </source>
</evidence>
<feature type="DNA-binding region" description="HMG box" evidence="4">
    <location>
        <begin position="43"/>
        <end position="111"/>
    </location>
</feature>
<comment type="caution">
    <text evidence="7">The sequence shown here is derived from an EMBL/GenBank/DDBJ whole genome shotgun (WGS) entry which is preliminary data.</text>
</comment>
<keyword evidence="3 4" id="KW-0539">Nucleus</keyword>
<feature type="region of interest" description="Disordered" evidence="5">
    <location>
        <begin position="103"/>
        <end position="128"/>
    </location>
</feature>
<dbReference type="GO" id="GO:0000122">
    <property type="term" value="P:negative regulation of transcription by RNA polymerase II"/>
    <property type="evidence" value="ECO:0007669"/>
    <property type="project" value="TreeGrafter"/>
</dbReference>
<dbReference type="CDD" id="cd22028">
    <property type="entry name" value="HMG-box_SoxA_SoxB_SoxG"/>
    <property type="match status" value="1"/>
</dbReference>
<reference evidence="7 8" key="1">
    <citation type="journal article" date="2017" name="Gigascience">
        <title>Draft genome of the honey bee ectoparasitic mite, Tropilaelaps mercedesae, is shaped by the parasitic life history.</title>
        <authorList>
            <person name="Dong X."/>
            <person name="Armstrong S.D."/>
            <person name="Xia D."/>
            <person name="Makepeace B.L."/>
            <person name="Darby A.C."/>
            <person name="Kadowaki T."/>
        </authorList>
    </citation>
    <scope>NUCLEOTIDE SEQUENCE [LARGE SCALE GENOMIC DNA]</scope>
    <source>
        <strain evidence="7">Wuxi-XJTLU</strain>
    </source>
</reference>
<feature type="compositionally biased region" description="Basic and acidic residues" evidence="5">
    <location>
        <begin position="103"/>
        <end position="112"/>
    </location>
</feature>
<feature type="region of interest" description="Disordered" evidence="5">
    <location>
        <begin position="250"/>
        <end position="278"/>
    </location>
</feature>
<dbReference type="AlphaFoldDB" id="A0A1V9XWA6"/>
<organism evidence="7 8">
    <name type="scientific">Tropilaelaps mercedesae</name>
    <dbReference type="NCBI Taxonomy" id="418985"/>
    <lineage>
        <taxon>Eukaryota</taxon>
        <taxon>Metazoa</taxon>
        <taxon>Ecdysozoa</taxon>
        <taxon>Arthropoda</taxon>
        <taxon>Chelicerata</taxon>
        <taxon>Arachnida</taxon>
        <taxon>Acari</taxon>
        <taxon>Parasitiformes</taxon>
        <taxon>Mesostigmata</taxon>
        <taxon>Gamasina</taxon>
        <taxon>Dermanyssoidea</taxon>
        <taxon>Laelapidae</taxon>
        <taxon>Tropilaelaps</taxon>
    </lineage>
</organism>
<dbReference type="GO" id="GO:0005634">
    <property type="term" value="C:nucleus"/>
    <property type="evidence" value="ECO:0007669"/>
    <property type="project" value="UniProtKB-SubCell"/>
</dbReference>
<dbReference type="FunFam" id="1.10.30.10:FF:000002">
    <property type="entry name" value="transcription factor Sox-2"/>
    <property type="match status" value="1"/>
</dbReference>
<dbReference type="PANTHER" id="PTHR10270">
    <property type="entry name" value="SOX TRANSCRIPTION FACTOR"/>
    <property type="match status" value="1"/>
</dbReference>
<gene>
    <name evidence="7" type="ORF">BIW11_06843</name>
</gene>
<evidence type="ECO:0000256" key="5">
    <source>
        <dbReference type="SAM" id="MobiDB-lite"/>
    </source>
</evidence>
<feature type="region of interest" description="Disordered" evidence="5">
    <location>
        <begin position="159"/>
        <end position="209"/>
    </location>
</feature>
<feature type="compositionally biased region" description="Basic and acidic residues" evidence="5">
    <location>
        <begin position="183"/>
        <end position="197"/>
    </location>
</feature>